<proteinExistence type="predicted"/>
<protein>
    <submittedName>
        <fullName evidence="1">Uncharacterized protein</fullName>
    </submittedName>
</protein>
<organism evidence="1 2">
    <name type="scientific">Oedothorax gibbosus</name>
    <dbReference type="NCBI Taxonomy" id="931172"/>
    <lineage>
        <taxon>Eukaryota</taxon>
        <taxon>Metazoa</taxon>
        <taxon>Ecdysozoa</taxon>
        <taxon>Arthropoda</taxon>
        <taxon>Chelicerata</taxon>
        <taxon>Arachnida</taxon>
        <taxon>Araneae</taxon>
        <taxon>Araneomorphae</taxon>
        <taxon>Entelegynae</taxon>
        <taxon>Araneoidea</taxon>
        <taxon>Linyphiidae</taxon>
        <taxon>Erigoninae</taxon>
        <taxon>Oedothorax</taxon>
    </lineage>
</organism>
<comment type="caution">
    <text evidence="1">The sequence shown here is derived from an EMBL/GenBank/DDBJ whole genome shotgun (WGS) entry which is preliminary data.</text>
</comment>
<evidence type="ECO:0000313" key="2">
    <source>
        <dbReference type="Proteomes" id="UP000827092"/>
    </source>
</evidence>
<reference evidence="1 2" key="1">
    <citation type="journal article" date="2022" name="Nat. Ecol. Evol.">
        <title>A masculinizing supergene underlies an exaggerated male reproductive morph in a spider.</title>
        <authorList>
            <person name="Hendrickx F."/>
            <person name="De Corte Z."/>
            <person name="Sonet G."/>
            <person name="Van Belleghem S.M."/>
            <person name="Kostlbacher S."/>
            <person name="Vangestel C."/>
        </authorList>
    </citation>
    <scope>NUCLEOTIDE SEQUENCE [LARGE SCALE GENOMIC DNA]</scope>
    <source>
        <strain evidence="1">W744_W776</strain>
    </source>
</reference>
<keyword evidence="2" id="KW-1185">Reference proteome</keyword>
<dbReference type="EMBL" id="JAFNEN010000014">
    <property type="protein sequence ID" value="KAG8200684.1"/>
    <property type="molecule type" value="Genomic_DNA"/>
</dbReference>
<gene>
    <name evidence="1" type="ORF">JTE90_022302</name>
</gene>
<accession>A0AAV6VVB7</accession>
<dbReference type="AlphaFoldDB" id="A0AAV6VVB7"/>
<dbReference type="Proteomes" id="UP000827092">
    <property type="component" value="Unassembled WGS sequence"/>
</dbReference>
<evidence type="ECO:0000313" key="1">
    <source>
        <dbReference type="EMBL" id="KAG8200684.1"/>
    </source>
</evidence>
<sequence length="97" mass="10822">MPCLPTRYLLPFPNTTLPSYSAKGSPKKKFSTKQFYACDLLSLAEIVWYSRVGLLLSSTVTISAICKPSSPPISSRLSVFFQENVFCLSNRDGDVFF</sequence>
<name>A0AAV6VVB7_9ARAC</name>